<organism evidence="15 16">
    <name type="scientific">Candidatus Jorgensenbacteria bacterium GW2011_GWF2_41_8</name>
    <dbReference type="NCBI Taxonomy" id="1618667"/>
    <lineage>
        <taxon>Bacteria</taxon>
        <taxon>Candidatus Joergenseniibacteriota</taxon>
    </lineage>
</organism>
<dbReference type="InterPro" id="IPR002300">
    <property type="entry name" value="aa-tRNA-synth_Ia"/>
</dbReference>
<dbReference type="InterPro" id="IPR002303">
    <property type="entry name" value="Valyl-tRNA_ligase"/>
</dbReference>
<evidence type="ECO:0000256" key="7">
    <source>
        <dbReference type="ARBA" id="ARBA00022840"/>
    </source>
</evidence>
<dbReference type="CDD" id="cd00817">
    <property type="entry name" value="ValRS_core"/>
    <property type="match status" value="1"/>
</dbReference>
<keyword evidence="9 12" id="KW-0030">Aminoacyl-tRNA synthetase</keyword>
<evidence type="ECO:0000259" key="13">
    <source>
        <dbReference type="Pfam" id="PF00133"/>
    </source>
</evidence>
<comment type="catalytic activity">
    <reaction evidence="10">
        <text>tRNA(Val) + L-valine + ATP = L-valyl-tRNA(Val) + AMP + diphosphate</text>
        <dbReference type="Rhea" id="RHEA:10704"/>
        <dbReference type="Rhea" id="RHEA-COMP:9672"/>
        <dbReference type="Rhea" id="RHEA-COMP:9708"/>
        <dbReference type="ChEBI" id="CHEBI:30616"/>
        <dbReference type="ChEBI" id="CHEBI:33019"/>
        <dbReference type="ChEBI" id="CHEBI:57762"/>
        <dbReference type="ChEBI" id="CHEBI:78442"/>
        <dbReference type="ChEBI" id="CHEBI:78537"/>
        <dbReference type="ChEBI" id="CHEBI:456215"/>
        <dbReference type="EC" id="6.1.1.9"/>
    </reaction>
</comment>
<dbReference type="PROSITE" id="PS00178">
    <property type="entry name" value="AA_TRNA_LIGASE_I"/>
    <property type="match status" value="1"/>
</dbReference>
<reference evidence="15 16" key="1">
    <citation type="journal article" date="2015" name="Nature">
        <title>rRNA introns, odd ribosomes, and small enigmatic genomes across a large radiation of phyla.</title>
        <authorList>
            <person name="Brown C.T."/>
            <person name="Hug L.A."/>
            <person name="Thomas B.C."/>
            <person name="Sharon I."/>
            <person name="Castelle C.J."/>
            <person name="Singh A."/>
            <person name="Wilkins M.J."/>
            <person name="Williams K.H."/>
            <person name="Banfield J.F."/>
        </authorList>
    </citation>
    <scope>NUCLEOTIDE SEQUENCE [LARGE SCALE GENOMIC DNA]</scope>
</reference>
<dbReference type="EMBL" id="LCCD01000054">
    <property type="protein sequence ID" value="KKS23310.1"/>
    <property type="molecule type" value="Genomic_DNA"/>
</dbReference>
<evidence type="ECO:0000313" key="15">
    <source>
        <dbReference type="EMBL" id="KKS23310.1"/>
    </source>
</evidence>
<dbReference type="InterPro" id="IPR013155">
    <property type="entry name" value="M/V/L/I-tRNA-synth_anticd-bd"/>
</dbReference>
<name>A0A0G0XEP4_9BACT</name>
<evidence type="ECO:0000256" key="9">
    <source>
        <dbReference type="ARBA" id="ARBA00023146"/>
    </source>
</evidence>
<dbReference type="InterPro" id="IPR001412">
    <property type="entry name" value="aa-tRNA-synth_I_CS"/>
</dbReference>
<evidence type="ECO:0000256" key="4">
    <source>
        <dbReference type="ARBA" id="ARBA00022490"/>
    </source>
</evidence>
<feature type="domain" description="Aminoacyl-tRNA synthetase class Ia" evidence="13">
    <location>
        <begin position="16"/>
        <end position="435"/>
    </location>
</feature>
<evidence type="ECO:0000256" key="2">
    <source>
        <dbReference type="ARBA" id="ARBA00011245"/>
    </source>
</evidence>
<keyword evidence="4" id="KW-0963">Cytoplasm</keyword>
<evidence type="ECO:0000256" key="10">
    <source>
        <dbReference type="ARBA" id="ARBA00047552"/>
    </source>
</evidence>
<dbReference type="Pfam" id="PF08264">
    <property type="entry name" value="Anticodon_1"/>
    <property type="match status" value="1"/>
</dbReference>
<feature type="domain" description="Methionyl/Valyl/Leucyl/Isoleucyl-tRNA synthetase anticodon-binding" evidence="14">
    <location>
        <begin position="609"/>
        <end position="713"/>
    </location>
</feature>
<comment type="caution">
    <text evidence="15">The sequence shown here is derived from an EMBL/GenBank/DDBJ whole genome shotgun (WGS) entry which is preliminary data.</text>
</comment>
<dbReference type="GO" id="GO:0005524">
    <property type="term" value="F:ATP binding"/>
    <property type="evidence" value="ECO:0007669"/>
    <property type="project" value="UniProtKB-KW"/>
</dbReference>
<dbReference type="SUPFAM" id="SSF47323">
    <property type="entry name" value="Anticodon-binding domain of a subclass of class I aminoacyl-tRNA synthetases"/>
    <property type="match status" value="1"/>
</dbReference>
<dbReference type="AlphaFoldDB" id="A0A0G0XEP4"/>
<dbReference type="PANTHER" id="PTHR11946">
    <property type="entry name" value="VALYL-TRNA SYNTHETASES"/>
    <property type="match status" value="1"/>
</dbReference>
<comment type="subcellular location">
    <subcellularLocation>
        <location evidence="1">Cytoplasm</location>
    </subcellularLocation>
</comment>
<keyword evidence="8 12" id="KW-0648">Protein biosynthesis</keyword>
<feature type="domain" description="Aminoacyl-tRNA synthetase class Ia" evidence="13">
    <location>
        <begin position="444"/>
        <end position="565"/>
    </location>
</feature>
<keyword evidence="5 12" id="KW-0436">Ligase</keyword>
<evidence type="ECO:0000256" key="12">
    <source>
        <dbReference type="RuleBase" id="RU363035"/>
    </source>
</evidence>
<proteinExistence type="inferred from homology"/>
<dbReference type="SUPFAM" id="SSF50677">
    <property type="entry name" value="ValRS/IleRS/LeuRS editing domain"/>
    <property type="match status" value="1"/>
</dbReference>
<protein>
    <recommendedName>
        <fullName evidence="3 11">Valine--tRNA ligase</fullName>
        <ecNumber evidence="3 11">6.1.1.9</ecNumber>
    </recommendedName>
</protein>
<dbReference type="GO" id="GO:0005829">
    <property type="term" value="C:cytosol"/>
    <property type="evidence" value="ECO:0007669"/>
    <property type="project" value="TreeGrafter"/>
</dbReference>
<dbReference type="CDD" id="cd07962">
    <property type="entry name" value="Anticodon_Ia_Val"/>
    <property type="match status" value="1"/>
</dbReference>
<keyword evidence="7 12" id="KW-0067">ATP-binding</keyword>
<dbReference type="Gene3D" id="1.10.730.10">
    <property type="entry name" value="Isoleucyl-tRNA Synthetase, Domain 1"/>
    <property type="match status" value="1"/>
</dbReference>
<dbReference type="InterPro" id="IPR014729">
    <property type="entry name" value="Rossmann-like_a/b/a_fold"/>
</dbReference>
<dbReference type="GO" id="GO:0004832">
    <property type="term" value="F:valine-tRNA ligase activity"/>
    <property type="evidence" value="ECO:0007669"/>
    <property type="project" value="UniProtKB-UniRule"/>
</dbReference>
<dbReference type="Proteomes" id="UP000033856">
    <property type="component" value="Unassembled WGS sequence"/>
</dbReference>
<evidence type="ECO:0000256" key="11">
    <source>
        <dbReference type="NCBIfam" id="TIGR00422"/>
    </source>
</evidence>
<evidence type="ECO:0000256" key="5">
    <source>
        <dbReference type="ARBA" id="ARBA00022598"/>
    </source>
</evidence>
<comment type="subunit">
    <text evidence="2">Monomer.</text>
</comment>
<dbReference type="GO" id="GO:0006438">
    <property type="term" value="P:valyl-tRNA aminoacylation"/>
    <property type="evidence" value="ECO:0007669"/>
    <property type="project" value="UniProtKB-UniRule"/>
</dbReference>
<dbReference type="InterPro" id="IPR009008">
    <property type="entry name" value="Val/Leu/Ile-tRNA-synth_edit"/>
</dbReference>
<evidence type="ECO:0000256" key="6">
    <source>
        <dbReference type="ARBA" id="ARBA00022741"/>
    </source>
</evidence>
<evidence type="ECO:0000313" key="16">
    <source>
        <dbReference type="Proteomes" id="UP000033856"/>
    </source>
</evidence>
<dbReference type="PRINTS" id="PR00986">
    <property type="entry name" value="TRNASYNTHVAL"/>
</dbReference>
<evidence type="ECO:0000259" key="14">
    <source>
        <dbReference type="Pfam" id="PF08264"/>
    </source>
</evidence>
<comment type="similarity">
    <text evidence="12">Belongs to the class-I aminoacyl-tRNA synthetase family.</text>
</comment>
<dbReference type="NCBIfam" id="TIGR00422">
    <property type="entry name" value="valS"/>
    <property type="match status" value="1"/>
</dbReference>
<dbReference type="PANTHER" id="PTHR11946:SF93">
    <property type="entry name" value="VALINE--TRNA LIGASE, CHLOROPLASTIC_MITOCHONDRIAL 2"/>
    <property type="match status" value="1"/>
</dbReference>
<dbReference type="SUPFAM" id="SSF52374">
    <property type="entry name" value="Nucleotidylyl transferase"/>
    <property type="match status" value="1"/>
</dbReference>
<dbReference type="Gene3D" id="3.40.50.620">
    <property type="entry name" value="HUPs"/>
    <property type="match status" value="2"/>
</dbReference>
<gene>
    <name evidence="15" type="ORF">UU83_C0054G0006</name>
</gene>
<dbReference type="EC" id="6.1.1.9" evidence="3 11"/>
<evidence type="ECO:0000256" key="3">
    <source>
        <dbReference type="ARBA" id="ARBA00013169"/>
    </source>
</evidence>
<keyword evidence="6 12" id="KW-0547">Nucleotide-binding</keyword>
<dbReference type="GO" id="GO:0002161">
    <property type="term" value="F:aminoacyl-tRNA deacylase activity"/>
    <property type="evidence" value="ECO:0007669"/>
    <property type="project" value="InterPro"/>
</dbReference>
<evidence type="ECO:0000256" key="8">
    <source>
        <dbReference type="ARBA" id="ARBA00022917"/>
    </source>
</evidence>
<evidence type="ECO:0000256" key="1">
    <source>
        <dbReference type="ARBA" id="ARBA00004496"/>
    </source>
</evidence>
<dbReference type="FunFam" id="3.40.50.620:FF:000032">
    <property type="entry name" value="Valine--tRNA ligase"/>
    <property type="match status" value="1"/>
</dbReference>
<dbReference type="PATRIC" id="fig|1618667.3.peg.718"/>
<dbReference type="NCBIfam" id="NF004349">
    <property type="entry name" value="PRK05729.1"/>
    <property type="match status" value="1"/>
</dbReference>
<dbReference type="Pfam" id="PF00133">
    <property type="entry name" value="tRNA-synt_1"/>
    <property type="match status" value="2"/>
</dbReference>
<accession>A0A0G0XEP4</accession>
<dbReference type="InterPro" id="IPR033705">
    <property type="entry name" value="Anticodon_Ia_Val"/>
</dbReference>
<dbReference type="InterPro" id="IPR009080">
    <property type="entry name" value="tRNAsynth_Ia_anticodon-bd"/>
</dbReference>
<sequence>MEELPKSYDPRTTEDKIYKLWEKSGFFNPDNLPDAKNRPPYTIMMPPPNVTGVLHMGHALMLTLEDIMIRYARMRGKRALWLPGTDHAAIATQSVVEKDILKKEGKNRHDLGREELLKRIEAFARQSHDTIVSQIKVMGASCDWSREAFTLDEKRSLAVRAMFKKMYDDGLIYRGNRIVNWDPKGQTTISDDEIVYEERKAKLYTFKYSKDFPISISTTRPETKIGDTAVAVHPDDKRYKQFIDKEYDLNFCGVPLHIKIVADSAADPEFGTGAVGVTPAHSMTDWEIAQRHNLPVKQVISEYARMTVGDERILDKKATEAREAIVNWLKEESLLEKEEEINQSVATAERTGGLIEPLPKLQWFIDVNKQIPGRAKSLKDLMREPVADGKIKIIPDYFGKTYFHWIENLRDWCISRQIWYGHRIPVWYKNEETYCGIEAPQGESWIQDSDTLDTWFSSGLWTFSTLGWPEKTEDLKLYHPTDVLETGYEILFFWVARMILMTGYALDDIPFRAVYLHGTVRDAKGRKMSKSLDNGIDPIEIAQKFGADAARMALVVGNTPGTDSRISEDKIKGYKHFANKLWNIARFILMNVENPQPQDRAPETITEDDKKILADMETVIKSMTKNLDALYIHEASQEIYQFAWHNFADIYIEKSKLQLQNPEQKENTQKILIYCLENILKLLHPFMPFVTEEIYSKLPLKDPKLLMIENWPNSK</sequence>